<dbReference type="PANTHER" id="PTHR42916">
    <property type="entry name" value="2-SUCCINYL-5-ENOLPYRUVYL-6-HYDROXY-3-CYCLOHEXENE-1-CARBOXYLATE SYNTHASE"/>
    <property type="match status" value="1"/>
</dbReference>
<evidence type="ECO:0000313" key="3">
    <source>
        <dbReference type="EMBL" id="SMO43094.1"/>
    </source>
</evidence>
<dbReference type="SUPFAM" id="SSF53474">
    <property type="entry name" value="alpha/beta-Hydrolases"/>
    <property type="match status" value="1"/>
</dbReference>
<dbReference type="Proteomes" id="UP000317593">
    <property type="component" value="Unassembled WGS sequence"/>
</dbReference>
<dbReference type="EMBL" id="FXTH01000002">
    <property type="protein sequence ID" value="SMO43094.1"/>
    <property type="molecule type" value="Genomic_DNA"/>
</dbReference>
<dbReference type="InterPro" id="IPR029058">
    <property type="entry name" value="AB_hydrolase_fold"/>
</dbReference>
<dbReference type="Gene3D" id="3.40.50.1820">
    <property type="entry name" value="alpha/beta hydrolase"/>
    <property type="match status" value="1"/>
</dbReference>
<dbReference type="Pfam" id="PF00561">
    <property type="entry name" value="Abhydrolase_1"/>
    <property type="match status" value="1"/>
</dbReference>
<evidence type="ECO:0000259" key="2">
    <source>
        <dbReference type="Pfam" id="PF00561"/>
    </source>
</evidence>
<dbReference type="InterPro" id="IPR000073">
    <property type="entry name" value="AB_hydrolase_1"/>
</dbReference>
<keyword evidence="4" id="KW-1185">Reference proteome</keyword>
<organism evidence="3 4">
    <name type="scientific">Fodinibius sediminis</name>
    <dbReference type="NCBI Taxonomy" id="1214077"/>
    <lineage>
        <taxon>Bacteria</taxon>
        <taxon>Pseudomonadati</taxon>
        <taxon>Balneolota</taxon>
        <taxon>Balneolia</taxon>
        <taxon>Balneolales</taxon>
        <taxon>Balneolaceae</taxon>
        <taxon>Fodinibius</taxon>
    </lineage>
</organism>
<accession>A0A521B7M3</accession>
<evidence type="ECO:0000313" key="4">
    <source>
        <dbReference type="Proteomes" id="UP000317593"/>
    </source>
</evidence>
<gene>
    <name evidence="3" type="ORF">SAMN06265218_102268</name>
</gene>
<dbReference type="AlphaFoldDB" id="A0A521B7M3"/>
<evidence type="ECO:0000256" key="1">
    <source>
        <dbReference type="ARBA" id="ARBA00023239"/>
    </source>
</evidence>
<dbReference type="GO" id="GO:0016829">
    <property type="term" value="F:lyase activity"/>
    <property type="evidence" value="ECO:0007669"/>
    <property type="project" value="UniProtKB-KW"/>
</dbReference>
<reference evidence="3 4" key="1">
    <citation type="submission" date="2017-05" db="EMBL/GenBank/DDBJ databases">
        <authorList>
            <person name="Varghese N."/>
            <person name="Submissions S."/>
        </authorList>
    </citation>
    <scope>NUCLEOTIDE SEQUENCE [LARGE SCALE GENOMIC DNA]</scope>
    <source>
        <strain evidence="3 4">DSM 21194</strain>
    </source>
</reference>
<proteinExistence type="predicted"/>
<protein>
    <submittedName>
        <fullName evidence="3">2-succinyl-6-hydroxy-2,4-cyclohexadiene-1-carboxylate synthase</fullName>
    </submittedName>
</protein>
<name>A0A521B7M3_9BACT</name>
<sequence length="274" mass="31053">MNITPIHSLDYAVKIHQRNEQLPWLLMLHGFMGDHRAFDHLVGRLCQFCNPVTVDLLGHGGSSAPGDPGRYRENCQLRDLHELIRILNISPLFLHGYSMGGRLALKLAHAHPEYFSGLILESTTNGIVDKPRKRERRQTDRQRAAQIEDDYQGFLSRWEEALLFQSPAPVDESRARKYEQIHREQKPRAMAASLRGFGTGFMTAIPAEQMSPNLPTLLIAGSADQKYQQINSRLAAYLPHGRLAVVEAGHRVHLDNPADFVHELKLHIDQHSTL</sequence>
<keyword evidence="1" id="KW-0456">Lyase</keyword>
<feature type="domain" description="AB hydrolase-1" evidence="2">
    <location>
        <begin position="23"/>
        <end position="257"/>
    </location>
</feature>
<dbReference type="PANTHER" id="PTHR42916:SF1">
    <property type="entry name" value="PROTEIN PHYLLO, CHLOROPLASTIC"/>
    <property type="match status" value="1"/>
</dbReference>
<dbReference type="RefSeq" id="WP_185958232.1">
    <property type="nucleotide sequence ID" value="NZ_FXTH01000002.1"/>
</dbReference>